<dbReference type="SMART" id="SM00791">
    <property type="entry name" value="Agglutinin"/>
    <property type="match status" value="1"/>
</dbReference>
<gene>
    <name evidence="2" type="ORF">PVAP13_9NG429900</name>
</gene>
<feature type="domain" description="Agglutinin" evidence="1">
    <location>
        <begin position="198"/>
        <end position="337"/>
    </location>
</feature>
<evidence type="ECO:0000259" key="1">
    <source>
        <dbReference type="SMART" id="SM00791"/>
    </source>
</evidence>
<name>A0A8T0MUN9_PANVG</name>
<dbReference type="InterPro" id="IPR008998">
    <property type="entry name" value="Agglutinin"/>
</dbReference>
<evidence type="ECO:0000313" key="2">
    <source>
        <dbReference type="EMBL" id="KAG2539159.1"/>
    </source>
</evidence>
<dbReference type="EMBL" id="CM029054">
    <property type="protein sequence ID" value="KAG2539159.1"/>
    <property type="molecule type" value="Genomic_DNA"/>
</dbReference>
<reference evidence="2" key="1">
    <citation type="submission" date="2020-05" db="EMBL/GenBank/DDBJ databases">
        <title>WGS assembly of Panicum virgatum.</title>
        <authorList>
            <person name="Lovell J.T."/>
            <person name="Jenkins J."/>
            <person name="Shu S."/>
            <person name="Juenger T.E."/>
            <person name="Schmutz J."/>
        </authorList>
    </citation>
    <scope>NUCLEOTIDE SEQUENCE</scope>
    <source>
        <strain evidence="2">AP13</strain>
    </source>
</reference>
<dbReference type="SUPFAM" id="SSF50382">
    <property type="entry name" value="Agglutinin"/>
    <property type="match status" value="2"/>
</dbReference>
<dbReference type="PANTHER" id="PTHR39244">
    <property type="entry name" value="NATTERIN-4"/>
    <property type="match status" value="1"/>
</dbReference>
<dbReference type="AlphaFoldDB" id="A0A8T0MUN9"/>
<dbReference type="Proteomes" id="UP000823388">
    <property type="component" value="Chromosome 9N"/>
</dbReference>
<dbReference type="Pfam" id="PF07468">
    <property type="entry name" value="Agglutinin"/>
    <property type="match status" value="1"/>
</dbReference>
<dbReference type="PANTHER" id="PTHR39244:SF2">
    <property type="entry name" value="AGGLUTININ DOMAIN-CONTAINING PROTEIN"/>
    <property type="match status" value="1"/>
</dbReference>
<protein>
    <recommendedName>
        <fullName evidence="1">Agglutinin domain-containing protein</fullName>
    </recommendedName>
</protein>
<dbReference type="InterPro" id="IPR053237">
    <property type="entry name" value="Natterin_C"/>
</dbReference>
<dbReference type="Gene3D" id="2.80.10.50">
    <property type="match status" value="2"/>
</dbReference>
<evidence type="ECO:0000313" key="3">
    <source>
        <dbReference type="Proteomes" id="UP000823388"/>
    </source>
</evidence>
<sequence>MMSAAVKLPCCIALQSNSKSDSGSYLRYVHESGENYKRLQINGKDANSPYTRYDVEASLLHQGLVHIRCRYNRKYWVPRRRGDGWWIVADADEREEDLTRPNCTLIKPIIGVTTRTTGGDGGEAESVMTVRFVHAGQQLGKGARMIMTTPSTKEGGEGNSTSARGAYMRVVGDVVEAEHKGAVEDVGFTVLNLSKSKRNLPKFVVFRQAQDERYLSAVVVDNQLFLQFNSGDMGDPNVTHEIVQMDDGASVRIRNVGRNAFWDLTPNDWIRPAVGSIVGQDTRVRFEVTEVMDFFAIRSVLNGRFCRSDAGGGGGVARGLRAVDGNITTGARIVVEEAILHREIYGIEYDLRDSRVYATNVLTMATTSAANDTSTAHTKRLRLFYEETEGGHLGHHSRGEARLQRHHEGGFPQAGPRRDGQHLRGVLRVLQLGRERRDDGEA</sequence>
<dbReference type="InterPro" id="IPR036242">
    <property type="entry name" value="Agglutinin_dom_sf"/>
</dbReference>
<comment type="caution">
    <text evidence="2">The sequence shown here is derived from an EMBL/GenBank/DDBJ whole genome shotgun (WGS) entry which is preliminary data.</text>
</comment>
<proteinExistence type="predicted"/>
<organism evidence="2 3">
    <name type="scientific">Panicum virgatum</name>
    <name type="common">Blackwell switchgrass</name>
    <dbReference type="NCBI Taxonomy" id="38727"/>
    <lineage>
        <taxon>Eukaryota</taxon>
        <taxon>Viridiplantae</taxon>
        <taxon>Streptophyta</taxon>
        <taxon>Embryophyta</taxon>
        <taxon>Tracheophyta</taxon>
        <taxon>Spermatophyta</taxon>
        <taxon>Magnoliopsida</taxon>
        <taxon>Liliopsida</taxon>
        <taxon>Poales</taxon>
        <taxon>Poaceae</taxon>
        <taxon>PACMAD clade</taxon>
        <taxon>Panicoideae</taxon>
        <taxon>Panicodae</taxon>
        <taxon>Paniceae</taxon>
        <taxon>Panicinae</taxon>
        <taxon>Panicum</taxon>
        <taxon>Panicum sect. Hiantes</taxon>
    </lineage>
</organism>
<accession>A0A8T0MUN9</accession>
<keyword evidence="3" id="KW-1185">Reference proteome</keyword>